<evidence type="ECO:0000313" key="2">
    <source>
        <dbReference type="Proteomes" id="UP001341281"/>
    </source>
</evidence>
<dbReference type="Proteomes" id="UP001341281">
    <property type="component" value="Chromosome 07"/>
</dbReference>
<reference evidence="1 2" key="1">
    <citation type="submission" date="2024-02" db="EMBL/GenBank/DDBJ databases">
        <title>High-quality chromosome-scale genome assembly of Pensacola bahiagrass (Paspalum notatum Flugge var. saurae).</title>
        <authorList>
            <person name="Vega J.M."/>
            <person name="Podio M."/>
            <person name="Orjuela J."/>
            <person name="Siena L.A."/>
            <person name="Pessino S.C."/>
            <person name="Combes M.C."/>
            <person name="Mariac C."/>
            <person name="Albertini E."/>
            <person name="Pupilli F."/>
            <person name="Ortiz J.P.A."/>
            <person name="Leblanc O."/>
        </authorList>
    </citation>
    <scope>NUCLEOTIDE SEQUENCE [LARGE SCALE GENOMIC DNA]</scope>
    <source>
        <strain evidence="1">R1</strain>
        <tissue evidence="1">Leaf</tissue>
    </source>
</reference>
<dbReference type="EMBL" id="CP144751">
    <property type="protein sequence ID" value="WVZ84319.1"/>
    <property type="molecule type" value="Genomic_DNA"/>
</dbReference>
<organism evidence="1 2">
    <name type="scientific">Paspalum notatum var. saurae</name>
    <dbReference type="NCBI Taxonomy" id="547442"/>
    <lineage>
        <taxon>Eukaryota</taxon>
        <taxon>Viridiplantae</taxon>
        <taxon>Streptophyta</taxon>
        <taxon>Embryophyta</taxon>
        <taxon>Tracheophyta</taxon>
        <taxon>Spermatophyta</taxon>
        <taxon>Magnoliopsida</taxon>
        <taxon>Liliopsida</taxon>
        <taxon>Poales</taxon>
        <taxon>Poaceae</taxon>
        <taxon>PACMAD clade</taxon>
        <taxon>Panicoideae</taxon>
        <taxon>Andropogonodae</taxon>
        <taxon>Paspaleae</taxon>
        <taxon>Paspalinae</taxon>
        <taxon>Paspalum</taxon>
    </lineage>
</organism>
<dbReference type="PANTHER" id="PTHR36898:SF1">
    <property type="entry name" value="OS04G0250700 PROTEIN"/>
    <property type="match status" value="1"/>
</dbReference>
<name>A0AAQ3U3U8_PASNO</name>
<proteinExistence type="predicted"/>
<dbReference type="PANTHER" id="PTHR36898">
    <property type="entry name" value="OSJNBB0026I12.6 PROTEIN"/>
    <property type="match status" value="1"/>
</dbReference>
<dbReference type="AlphaFoldDB" id="A0AAQ3U3U8"/>
<gene>
    <name evidence="1" type="ORF">U9M48_031365</name>
</gene>
<accession>A0AAQ3U3U8</accession>
<sequence length="86" mass="9831">MDTLIQASKDGDESKLHTLLREGTMLVEDEEVEDLPDEEEDDEEYMKIADKWLDGLLCKDISVTNEVYAVHSVEFDRQSHGFQGVV</sequence>
<evidence type="ECO:0000313" key="1">
    <source>
        <dbReference type="EMBL" id="WVZ84319.1"/>
    </source>
</evidence>
<protein>
    <submittedName>
        <fullName evidence="1">Uncharacterized protein</fullName>
    </submittedName>
</protein>
<keyword evidence="2" id="KW-1185">Reference proteome</keyword>